<feature type="compositionally biased region" description="Polar residues" evidence="2">
    <location>
        <begin position="650"/>
        <end position="665"/>
    </location>
</feature>
<dbReference type="InterPro" id="IPR001584">
    <property type="entry name" value="Integrase_cat-core"/>
</dbReference>
<dbReference type="GO" id="GO:0008233">
    <property type="term" value="F:peptidase activity"/>
    <property type="evidence" value="ECO:0007669"/>
    <property type="project" value="UniProtKB-KW"/>
</dbReference>
<dbReference type="Pfam" id="PF22936">
    <property type="entry name" value="Pol_BBD"/>
    <property type="match status" value="1"/>
</dbReference>
<keyword evidence="5" id="KW-1185">Reference proteome</keyword>
<gene>
    <name evidence="4" type="ORF">M0R45_021363</name>
</gene>
<dbReference type="InterPro" id="IPR057670">
    <property type="entry name" value="SH3_retrovirus"/>
</dbReference>
<keyword evidence="1" id="KW-0645">Protease</keyword>
<comment type="caution">
    <text evidence="4">The sequence shown here is derived from an EMBL/GenBank/DDBJ whole genome shotgun (WGS) entry which is preliminary data.</text>
</comment>
<dbReference type="SUPFAM" id="SSF53098">
    <property type="entry name" value="Ribonuclease H-like"/>
    <property type="match status" value="1"/>
</dbReference>
<evidence type="ECO:0000259" key="3">
    <source>
        <dbReference type="PROSITE" id="PS50994"/>
    </source>
</evidence>
<feature type="compositionally biased region" description="Polar residues" evidence="2">
    <location>
        <begin position="673"/>
        <end position="701"/>
    </location>
</feature>
<feature type="compositionally biased region" description="Low complexity" evidence="2">
    <location>
        <begin position="570"/>
        <end position="581"/>
    </location>
</feature>
<dbReference type="InterPro" id="IPR012337">
    <property type="entry name" value="RNaseH-like_sf"/>
</dbReference>
<dbReference type="InterPro" id="IPR054722">
    <property type="entry name" value="PolX-like_BBD"/>
</dbReference>
<dbReference type="AlphaFoldDB" id="A0AAW1XDH3"/>
<dbReference type="GO" id="GO:0015074">
    <property type="term" value="P:DNA integration"/>
    <property type="evidence" value="ECO:0007669"/>
    <property type="project" value="InterPro"/>
</dbReference>
<protein>
    <recommendedName>
        <fullName evidence="3">Integrase catalytic domain-containing protein</fullName>
    </recommendedName>
</protein>
<reference evidence="4 5" key="1">
    <citation type="journal article" date="2023" name="G3 (Bethesda)">
        <title>A chromosome-length genome assembly and annotation of blackberry (Rubus argutus, cv. 'Hillquist').</title>
        <authorList>
            <person name="Bruna T."/>
            <person name="Aryal R."/>
            <person name="Dudchenko O."/>
            <person name="Sargent D.J."/>
            <person name="Mead D."/>
            <person name="Buti M."/>
            <person name="Cavallini A."/>
            <person name="Hytonen T."/>
            <person name="Andres J."/>
            <person name="Pham M."/>
            <person name="Weisz D."/>
            <person name="Mascagni F."/>
            <person name="Usai G."/>
            <person name="Natali L."/>
            <person name="Bassil N."/>
            <person name="Fernandez G.E."/>
            <person name="Lomsadze A."/>
            <person name="Armour M."/>
            <person name="Olukolu B."/>
            <person name="Poorten T."/>
            <person name="Britton C."/>
            <person name="Davik J."/>
            <person name="Ashrafi H."/>
            <person name="Aiden E.L."/>
            <person name="Borodovsky M."/>
            <person name="Worthington M."/>
        </authorList>
    </citation>
    <scope>NUCLEOTIDE SEQUENCE [LARGE SCALE GENOMIC DNA]</scope>
    <source>
        <strain evidence="4">PI 553951</strain>
    </source>
</reference>
<dbReference type="InterPro" id="IPR039537">
    <property type="entry name" value="Retrotran_Ty1/copia-like"/>
</dbReference>
<dbReference type="Proteomes" id="UP001457282">
    <property type="component" value="Unassembled WGS sequence"/>
</dbReference>
<name>A0AAW1XDH3_RUBAR</name>
<evidence type="ECO:0000256" key="1">
    <source>
        <dbReference type="ARBA" id="ARBA00022670"/>
    </source>
</evidence>
<feature type="domain" description="Integrase catalytic" evidence="3">
    <location>
        <begin position="258"/>
        <end position="434"/>
    </location>
</feature>
<dbReference type="PROSITE" id="PS50994">
    <property type="entry name" value="INTEGRASE"/>
    <property type="match status" value="1"/>
</dbReference>
<dbReference type="Gene3D" id="3.30.420.10">
    <property type="entry name" value="Ribonuclease H-like superfamily/Ribonuclease H"/>
    <property type="match status" value="1"/>
</dbReference>
<dbReference type="InterPro" id="IPR036397">
    <property type="entry name" value="RNaseH_sf"/>
</dbReference>
<feature type="compositionally biased region" description="Pro residues" evidence="2">
    <location>
        <begin position="608"/>
        <end position="622"/>
    </location>
</feature>
<dbReference type="PANTHER" id="PTHR42648:SF26">
    <property type="entry name" value="INTEGRASE CATALYTIC DOMAIN-CONTAINING PROTEIN"/>
    <property type="match status" value="1"/>
</dbReference>
<dbReference type="Pfam" id="PF00665">
    <property type="entry name" value="rve"/>
    <property type="match status" value="1"/>
</dbReference>
<keyword evidence="1" id="KW-0378">Hydrolase</keyword>
<evidence type="ECO:0000313" key="4">
    <source>
        <dbReference type="EMBL" id="KAK9934211.1"/>
    </source>
</evidence>
<dbReference type="InterPro" id="IPR025724">
    <property type="entry name" value="GAG-pre-integrase_dom"/>
</dbReference>
<proteinExistence type="predicted"/>
<feature type="compositionally biased region" description="Low complexity" evidence="2">
    <location>
        <begin position="531"/>
        <end position="551"/>
    </location>
</feature>
<dbReference type="PANTHER" id="PTHR42648">
    <property type="entry name" value="TRANSPOSASE, PUTATIVE-RELATED"/>
    <property type="match status" value="1"/>
</dbReference>
<dbReference type="EMBL" id="JBEDUW010000004">
    <property type="protein sequence ID" value="KAK9934211.1"/>
    <property type="molecule type" value="Genomic_DNA"/>
</dbReference>
<evidence type="ECO:0000256" key="2">
    <source>
        <dbReference type="SAM" id="MobiDB-lite"/>
    </source>
</evidence>
<sequence length="743" mass="81616">MATALLNHGYYNYRNNYSFTGRFFHSTGSSYTSAYQPSSQQQHQNVSGTVSSPAWAMRPPTYSGPNTIIPFAGAHITTDPNWYPDTGATHHMTSMPVHNPQPYGGPHNVYMGNGDSMSISHTGTLPLDLGSSHFSLSNVFHVPHIRKNLLSVAQFTKDNRVYFLFAPDFYQIYCLLTGRLLFQGPCKDGLYPLRLPKVSTTPQALVSTTPQALVSTHSSIWHNRLGHPSSHVLARLGSSIGTQLSFNSFCRDCALSKSHELPFQTHNDHATTLFHIIHSDVWSSSTSSFSGFKYYVLFTDEFSRYTWIYPMRHKNEVLTHFRTLVAMIQTIFQHTIKFLQSDNGTEYVNHAFSDYCKSLGIQQRFSCPHTPQQNGIAERKHRHIATMARSLLLTSSAPHHLWVEAVLTSIYLINLLPTPTLNWETPHTRLYGSPPSYSSLRVFGSACYPHLGSYVSNKLSPRSLECVFIGYSPHHKGYRCLDPKSNRVYISRHVIFNESCFPFKNSQVTDLQAHKPLELVCLSSPSTRPTEQPQPQLDLPSSSQISSSSEQGAGHDQSVPLQNAAPMTAPPLQAAPQVAPPHTTLCSSDRASRSDTVALGSSSRPASLPTPGPSPLQAPPAAPIQTYQRRRSSKAPPASSVQPVVDQPAGPSNLNPLQITATHGPSSPVIVAPSSTQEHPNSIQTNSRPTTSVPATTSAVDNNPALADPAPVTAPPLPSKHSMTTRLRDGIVQPVNRTDGTVR</sequence>
<evidence type="ECO:0000313" key="5">
    <source>
        <dbReference type="Proteomes" id="UP001457282"/>
    </source>
</evidence>
<dbReference type="GO" id="GO:0006508">
    <property type="term" value="P:proteolysis"/>
    <property type="evidence" value="ECO:0007669"/>
    <property type="project" value="UniProtKB-KW"/>
</dbReference>
<dbReference type="Pfam" id="PF25597">
    <property type="entry name" value="SH3_retrovirus"/>
    <property type="match status" value="1"/>
</dbReference>
<dbReference type="Pfam" id="PF13976">
    <property type="entry name" value="gag_pre-integrs"/>
    <property type="match status" value="1"/>
</dbReference>
<accession>A0AAW1XDH3</accession>
<feature type="region of interest" description="Disordered" evidence="2">
    <location>
        <begin position="523"/>
        <end position="743"/>
    </location>
</feature>
<organism evidence="4 5">
    <name type="scientific">Rubus argutus</name>
    <name type="common">Southern blackberry</name>
    <dbReference type="NCBI Taxonomy" id="59490"/>
    <lineage>
        <taxon>Eukaryota</taxon>
        <taxon>Viridiplantae</taxon>
        <taxon>Streptophyta</taxon>
        <taxon>Embryophyta</taxon>
        <taxon>Tracheophyta</taxon>
        <taxon>Spermatophyta</taxon>
        <taxon>Magnoliopsida</taxon>
        <taxon>eudicotyledons</taxon>
        <taxon>Gunneridae</taxon>
        <taxon>Pentapetalae</taxon>
        <taxon>rosids</taxon>
        <taxon>fabids</taxon>
        <taxon>Rosales</taxon>
        <taxon>Rosaceae</taxon>
        <taxon>Rosoideae</taxon>
        <taxon>Rosoideae incertae sedis</taxon>
        <taxon>Rubus</taxon>
    </lineage>
</organism>
<feature type="region of interest" description="Disordered" evidence="2">
    <location>
        <begin position="30"/>
        <end position="52"/>
    </location>
</feature>
<dbReference type="GO" id="GO:0003676">
    <property type="term" value="F:nucleic acid binding"/>
    <property type="evidence" value="ECO:0007669"/>
    <property type="project" value="InterPro"/>
</dbReference>